<reference evidence="2 3" key="1">
    <citation type="submission" date="2020-03" db="EMBL/GenBank/DDBJ databases">
        <title>Draft Genome Sequence of Cudoniella acicularis.</title>
        <authorList>
            <person name="Buettner E."/>
            <person name="Kellner H."/>
        </authorList>
    </citation>
    <scope>NUCLEOTIDE SEQUENCE [LARGE SCALE GENOMIC DNA]</scope>
    <source>
        <strain evidence="2 3">DSM 108380</strain>
    </source>
</reference>
<dbReference type="OrthoDB" id="3486565at2759"/>
<organism evidence="2 3">
    <name type="scientific">Cudoniella acicularis</name>
    <dbReference type="NCBI Taxonomy" id="354080"/>
    <lineage>
        <taxon>Eukaryota</taxon>
        <taxon>Fungi</taxon>
        <taxon>Dikarya</taxon>
        <taxon>Ascomycota</taxon>
        <taxon>Pezizomycotina</taxon>
        <taxon>Leotiomycetes</taxon>
        <taxon>Helotiales</taxon>
        <taxon>Tricladiaceae</taxon>
        <taxon>Cudoniella</taxon>
    </lineage>
</organism>
<comment type="caution">
    <text evidence="2">The sequence shown here is derived from an EMBL/GenBank/DDBJ whole genome shotgun (WGS) entry which is preliminary data.</text>
</comment>
<dbReference type="Proteomes" id="UP000566819">
    <property type="component" value="Unassembled WGS sequence"/>
</dbReference>
<dbReference type="PANTHER" id="PTHR33112:SF8">
    <property type="entry name" value="HETEROKARYON INCOMPATIBILITY DOMAIN-CONTAINING PROTEIN"/>
    <property type="match status" value="1"/>
</dbReference>
<dbReference type="AlphaFoldDB" id="A0A8H4RWQ7"/>
<dbReference type="EMBL" id="JAAMPI010000048">
    <property type="protein sequence ID" value="KAF4636811.1"/>
    <property type="molecule type" value="Genomic_DNA"/>
</dbReference>
<dbReference type="PANTHER" id="PTHR33112">
    <property type="entry name" value="DOMAIN PROTEIN, PUTATIVE-RELATED"/>
    <property type="match status" value="1"/>
</dbReference>
<dbReference type="InterPro" id="IPR010730">
    <property type="entry name" value="HET"/>
</dbReference>
<sequence>MLGQFRALIRRKPLHEAPPAGQQPDNTAFNLRKAEKRHAAWLKSRKLCWRCKKIFRNWHHRDDWGNNVPSLRHHNIADLQRSARSCPICELLFHDLDKSILSRSLLKDQIVRVKSAGLVDVWGDIGTYFVSSTFNSSVHATFNCYRSGSVNRSTNSNASWNLVKEWFNNCEECHESCGALVSERKLPTRLVFVGADDSQLRLSLSQELPKETKYLTLSHCWGGKKFTTLSSENIKEFQSNIPIESLTKTFKDATVITRKLGFRYIWIDSLCIKQDDDKKDWKYEAPLMEQVYANSSLNIAASDSANGDTGCFFERPTSKVLGWKVWSGKDSGKEVWDCAPFNWVWTRFKDNPLGGRAWVHQERALSPRTLHFGAQELAWECRQRRTTETFPVGFGAEFLTTPGSAAFTASLWNDQNRSHILSRWNTIVESYSVGKLSVPTDKLVAISGLSRRFASTFGITYLAGLWKEDLLLYLLWRIGHSNRRPKQHRSEALRAPTWSWASTDSPVWYPSFIRQGHNELLATVAEVAVDSAPDPFVDFKRGYVKLKTDMSGHGLVLELEQQQIYAKFGAKILGETLMSALVYPDYQDHDIGGDVFYLPILRNRMEGYVVVMWGLILQPSIAGDFERVGSFRIDEEDLDAFQCALKEAASLDSHLFERFTEVDEDGNRAYTITII</sequence>
<evidence type="ECO:0000313" key="2">
    <source>
        <dbReference type="EMBL" id="KAF4636811.1"/>
    </source>
</evidence>
<feature type="domain" description="Heterokaryon incompatibility" evidence="1">
    <location>
        <begin position="214"/>
        <end position="362"/>
    </location>
</feature>
<accession>A0A8H4RWQ7</accession>
<gene>
    <name evidence="2" type="ORF">G7Y89_g1261</name>
</gene>
<proteinExistence type="predicted"/>
<evidence type="ECO:0000259" key="1">
    <source>
        <dbReference type="Pfam" id="PF06985"/>
    </source>
</evidence>
<protein>
    <recommendedName>
        <fullName evidence="1">Heterokaryon incompatibility domain-containing protein</fullName>
    </recommendedName>
</protein>
<evidence type="ECO:0000313" key="3">
    <source>
        <dbReference type="Proteomes" id="UP000566819"/>
    </source>
</evidence>
<keyword evidence="3" id="KW-1185">Reference proteome</keyword>
<name>A0A8H4RWQ7_9HELO</name>
<dbReference type="Pfam" id="PF06985">
    <property type="entry name" value="HET"/>
    <property type="match status" value="1"/>
</dbReference>